<accession>A0A317D319</accession>
<evidence type="ECO:0000313" key="3">
    <source>
        <dbReference type="Proteomes" id="UP000246050"/>
    </source>
</evidence>
<sequence>MIVASVLLILVAAVLLVAGLAGGSSALLITSIAASLLAAVALVVGARQAAATRATTDRGTGPRNRTRTGPVGTPTGYGPPPGEPGIPVQHVPSTVGSDGPGWRQPPEPPAADPFAPPTQRGPRADDVPPGFDDARVGFVDVPSRVDGPFLDSPAPTSPAGEGPLPDEPPVQQVSPDEAARVARLDAEVRVVDGRPRYHLADCPHLVGRDDEPLPVSEAVELGFTPCAYCSPDLALLDDARPA</sequence>
<protein>
    <submittedName>
        <fullName evidence="2">Uncharacterized protein</fullName>
    </submittedName>
</protein>
<dbReference type="Proteomes" id="UP000246050">
    <property type="component" value="Unassembled WGS sequence"/>
</dbReference>
<proteinExistence type="predicted"/>
<feature type="region of interest" description="Disordered" evidence="1">
    <location>
        <begin position="50"/>
        <end position="128"/>
    </location>
</feature>
<feature type="compositionally biased region" description="Low complexity" evidence="1">
    <location>
        <begin position="50"/>
        <end position="76"/>
    </location>
</feature>
<name>A0A317D319_9ACTN</name>
<evidence type="ECO:0000256" key="1">
    <source>
        <dbReference type="SAM" id="MobiDB-lite"/>
    </source>
</evidence>
<dbReference type="OrthoDB" id="3638805at2"/>
<reference evidence="2 3" key="1">
    <citation type="submission" date="2018-05" db="EMBL/GenBank/DDBJ databases">
        <title>Micromonosporas from Atacama Desert.</title>
        <authorList>
            <person name="Carro L."/>
            <person name="Golinska P."/>
            <person name="Klenk H.-P."/>
            <person name="Goodfellow M."/>
        </authorList>
    </citation>
    <scope>NUCLEOTIDE SEQUENCE [LARGE SCALE GENOMIC DNA]</scope>
    <source>
        <strain evidence="2 3">4G51</strain>
    </source>
</reference>
<dbReference type="AlphaFoldDB" id="A0A317D319"/>
<feature type="compositionally biased region" description="Pro residues" evidence="1">
    <location>
        <begin position="103"/>
        <end position="116"/>
    </location>
</feature>
<comment type="caution">
    <text evidence="2">The sequence shown here is derived from an EMBL/GenBank/DDBJ whole genome shotgun (WGS) entry which is preliminary data.</text>
</comment>
<evidence type="ECO:0000313" key="2">
    <source>
        <dbReference type="EMBL" id="PWR08934.1"/>
    </source>
</evidence>
<dbReference type="EMBL" id="QGKS01000410">
    <property type="protein sequence ID" value="PWR08934.1"/>
    <property type="molecule type" value="Genomic_DNA"/>
</dbReference>
<feature type="region of interest" description="Disordered" evidence="1">
    <location>
        <begin position="144"/>
        <end position="176"/>
    </location>
</feature>
<organism evidence="2 3">
    <name type="scientific">Micromonospora sicca</name>
    <dbReference type="NCBI Taxonomy" id="2202420"/>
    <lineage>
        <taxon>Bacteria</taxon>
        <taxon>Bacillati</taxon>
        <taxon>Actinomycetota</taxon>
        <taxon>Actinomycetes</taxon>
        <taxon>Micromonosporales</taxon>
        <taxon>Micromonosporaceae</taxon>
        <taxon>Micromonospora</taxon>
    </lineage>
</organism>
<dbReference type="RefSeq" id="WP_109805145.1">
    <property type="nucleotide sequence ID" value="NZ_QGKS01000410.1"/>
</dbReference>
<gene>
    <name evidence="2" type="ORF">DKT69_31915</name>
</gene>